<dbReference type="GO" id="GO:0032259">
    <property type="term" value="P:methylation"/>
    <property type="evidence" value="ECO:0007669"/>
    <property type="project" value="UniProtKB-KW"/>
</dbReference>
<dbReference type="AlphaFoldDB" id="A0A1A8XTX0"/>
<dbReference type="InterPro" id="IPR041698">
    <property type="entry name" value="Methyltransf_25"/>
</dbReference>
<evidence type="ECO:0000259" key="2">
    <source>
        <dbReference type="Pfam" id="PF13649"/>
    </source>
</evidence>
<dbReference type="Gene3D" id="3.40.50.150">
    <property type="entry name" value="Vaccinia Virus protein VP39"/>
    <property type="match status" value="1"/>
</dbReference>
<gene>
    <name evidence="3" type="ORF">PROAA_2510008</name>
</gene>
<dbReference type="EMBL" id="FLQY01000170">
    <property type="protein sequence ID" value="SBT07997.1"/>
    <property type="molecule type" value="Genomic_DNA"/>
</dbReference>
<dbReference type="SUPFAM" id="SSF53335">
    <property type="entry name" value="S-adenosyl-L-methionine-dependent methyltransferases"/>
    <property type="match status" value="1"/>
</dbReference>
<protein>
    <submittedName>
        <fullName evidence="3">Putative SAM-dependent methyltransferase</fullName>
    </submittedName>
</protein>
<evidence type="ECO:0000313" key="4">
    <source>
        <dbReference type="Proteomes" id="UP000199600"/>
    </source>
</evidence>
<keyword evidence="1 3" id="KW-0808">Transferase</keyword>
<dbReference type="InterPro" id="IPR029063">
    <property type="entry name" value="SAM-dependent_MTases_sf"/>
</dbReference>
<dbReference type="RefSeq" id="WP_222102190.1">
    <property type="nucleotide sequence ID" value="NZ_FLQY01000170.1"/>
</dbReference>
<organism evidence="3 4">
    <name type="scientific">Candidatus Propionivibrio aalborgensis</name>
    <dbReference type="NCBI Taxonomy" id="1860101"/>
    <lineage>
        <taxon>Bacteria</taxon>
        <taxon>Pseudomonadati</taxon>
        <taxon>Pseudomonadota</taxon>
        <taxon>Betaproteobacteria</taxon>
        <taxon>Rhodocyclales</taxon>
        <taxon>Rhodocyclaceae</taxon>
        <taxon>Propionivibrio</taxon>
    </lineage>
</organism>
<proteinExistence type="predicted"/>
<dbReference type="PANTHER" id="PTHR43861:SF3">
    <property type="entry name" value="PUTATIVE (AFU_ORTHOLOGUE AFUA_2G14390)-RELATED"/>
    <property type="match status" value="1"/>
</dbReference>
<accession>A0A1A8XTX0</accession>
<dbReference type="Pfam" id="PF13649">
    <property type="entry name" value="Methyltransf_25"/>
    <property type="match status" value="1"/>
</dbReference>
<sequence length="208" mass="22589">MSAASIDKLSAFWNQRYAAEEFAYGIEPNDFLVSVTPQFVPGGSVLCLADGEGRNGVWLARQGFPVTSIDIAERGLDKASALATRNGVSIQTRHADLASCDLGIEAWDVIISIFLHLPKRVRQDLHRRCVAALRPGGLMVFEAYGTGQAGRGTGGPPEPQLLAAIEDLEQEFPGCQWLNRHVGLREVHEGRHHDGIGEVVQVLAQKPV</sequence>
<keyword evidence="4" id="KW-1185">Reference proteome</keyword>
<dbReference type="Proteomes" id="UP000199600">
    <property type="component" value="Unassembled WGS sequence"/>
</dbReference>
<reference evidence="3 4" key="1">
    <citation type="submission" date="2016-06" db="EMBL/GenBank/DDBJ databases">
        <authorList>
            <person name="Kjaerup R.B."/>
            <person name="Dalgaard T.S."/>
            <person name="Juul-Madsen H.R."/>
        </authorList>
    </citation>
    <scope>NUCLEOTIDE SEQUENCE [LARGE SCALE GENOMIC DNA]</scope>
    <source>
        <strain evidence="3">2</strain>
    </source>
</reference>
<keyword evidence="3" id="KW-0489">Methyltransferase</keyword>
<name>A0A1A8XTX0_9RHOO</name>
<feature type="domain" description="Methyltransferase" evidence="2">
    <location>
        <begin position="45"/>
        <end position="137"/>
    </location>
</feature>
<dbReference type="PANTHER" id="PTHR43861">
    <property type="entry name" value="TRANS-ACONITATE 2-METHYLTRANSFERASE-RELATED"/>
    <property type="match status" value="1"/>
</dbReference>
<dbReference type="CDD" id="cd02440">
    <property type="entry name" value="AdoMet_MTases"/>
    <property type="match status" value="1"/>
</dbReference>
<evidence type="ECO:0000256" key="1">
    <source>
        <dbReference type="ARBA" id="ARBA00022679"/>
    </source>
</evidence>
<dbReference type="GO" id="GO:0008168">
    <property type="term" value="F:methyltransferase activity"/>
    <property type="evidence" value="ECO:0007669"/>
    <property type="project" value="UniProtKB-KW"/>
</dbReference>
<evidence type="ECO:0000313" key="3">
    <source>
        <dbReference type="EMBL" id="SBT07997.1"/>
    </source>
</evidence>